<dbReference type="SUPFAM" id="SSF47954">
    <property type="entry name" value="Cyclin-like"/>
    <property type="match status" value="1"/>
</dbReference>
<evidence type="ECO:0000256" key="3">
    <source>
        <dbReference type="ARBA" id="ARBA00023306"/>
    </source>
</evidence>
<organism evidence="6 7">
    <name type="scientific">Emiliania huxleyi (strain CCMP1516)</name>
    <dbReference type="NCBI Taxonomy" id="280463"/>
    <lineage>
        <taxon>Eukaryota</taxon>
        <taxon>Haptista</taxon>
        <taxon>Haptophyta</taxon>
        <taxon>Prymnesiophyceae</taxon>
        <taxon>Isochrysidales</taxon>
        <taxon>Noelaerhabdaceae</taxon>
        <taxon>Emiliania</taxon>
    </lineage>
</organism>
<reference evidence="6" key="2">
    <citation type="submission" date="2024-10" db="UniProtKB">
        <authorList>
            <consortium name="EnsemblProtists"/>
        </authorList>
    </citation>
    <scope>IDENTIFICATION</scope>
</reference>
<dbReference type="PANTHER" id="PTHR10177">
    <property type="entry name" value="CYCLINS"/>
    <property type="match status" value="1"/>
</dbReference>
<dbReference type="Gene3D" id="1.10.472.10">
    <property type="entry name" value="Cyclin-like"/>
    <property type="match status" value="2"/>
</dbReference>
<evidence type="ECO:0000256" key="1">
    <source>
        <dbReference type="ARBA" id="ARBA00022618"/>
    </source>
</evidence>
<dbReference type="EnsemblProtists" id="EOD34317">
    <property type="protein sequence ID" value="EOD34317"/>
    <property type="gene ID" value="EMIHUDRAFT_55395"/>
</dbReference>
<keyword evidence="2 4" id="KW-0195">Cyclin</keyword>
<dbReference type="InterPro" id="IPR039361">
    <property type="entry name" value="Cyclin"/>
</dbReference>
<evidence type="ECO:0000313" key="7">
    <source>
        <dbReference type="Proteomes" id="UP000013827"/>
    </source>
</evidence>
<accession>A0A0D3KEY2</accession>
<dbReference type="RefSeq" id="XP_005786746.1">
    <property type="nucleotide sequence ID" value="XM_005786689.1"/>
</dbReference>
<dbReference type="eggNOG" id="KOG0654">
    <property type="taxonomic scope" value="Eukaryota"/>
</dbReference>
<evidence type="ECO:0000256" key="2">
    <source>
        <dbReference type="ARBA" id="ARBA00023127"/>
    </source>
</evidence>
<dbReference type="InterPro" id="IPR006671">
    <property type="entry name" value="Cyclin_N"/>
</dbReference>
<dbReference type="Proteomes" id="UP000013827">
    <property type="component" value="Unassembled WGS sequence"/>
</dbReference>
<reference evidence="7" key="1">
    <citation type="journal article" date="2013" name="Nature">
        <title>Pan genome of the phytoplankton Emiliania underpins its global distribution.</title>
        <authorList>
            <person name="Read B.A."/>
            <person name="Kegel J."/>
            <person name="Klute M.J."/>
            <person name="Kuo A."/>
            <person name="Lefebvre S.C."/>
            <person name="Maumus F."/>
            <person name="Mayer C."/>
            <person name="Miller J."/>
            <person name="Monier A."/>
            <person name="Salamov A."/>
            <person name="Young J."/>
            <person name="Aguilar M."/>
            <person name="Claverie J.M."/>
            <person name="Frickenhaus S."/>
            <person name="Gonzalez K."/>
            <person name="Herman E.K."/>
            <person name="Lin Y.C."/>
            <person name="Napier J."/>
            <person name="Ogata H."/>
            <person name="Sarno A.F."/>
            <person name="Shmutz J."/>
            <person name="Schroeder D."/>
            <person name="de Vargas C."/>
            <person name="Verret F."/>
            <person name="von Dassow P."/>
            <person name="Valentin K."/>
            <person name="Van de Peer Y."/>
            <person name="Wheeler G."/>
            <person name="Dacks J.B."/>
            <person name="Delwiche C.F."/>
            <person name="Dyhrman S.T."/>
            <person name="Glockner G."/>
            <person name="John U."/>
            <person name="Richards T."/>
            <person name="Worden A.Z."/>
            <person name="Zhang X."/>
            <person name="Grigoriev I.V."/>
            <person name="Allen A.E."/>
            <person name="Bidle K."/>
            <person name="Borodovsky M."/>
            <person name="Bowler C."/>
            <person name="Brownlee C."/>
            <person name="Cock J.M."/>
            <person name="Elias M."/>
            <person name="Gladyshev V.N."/>
            <person name="Groth M."/>
            <person name="Guda C."/>
            <person name="Hadaegh A."/>
            <person name="Iglesias-Rodriguez M.D."/>
            <person name="Jenkins J."/>
            <person name="Jones B.M."/>
            <person name="Lawson T."/>
            <person name="Leese F."/>
            <person name="Lindquist E."/>
            <person name="Lobanov A."/>
            <person name="Lomsadze A."/>
            <person name="Malik S.B."/>
            <person name="Marsh M.E."/>
            <person name="Mackinder L."/>
            <person name="Mock T."/>
            <person name="Mueller-Roeber B."/>
            <person name="Pagarete A."/>
            <person name="Parker M."/>
            <person name="Probert I."/>
            <person name="Quesneville H."/>
            <person name="Raines C."/>
            <person name="Rensing S.A."/>
            <person name="Riano-Pachon D.M."/>
            <person name="Richier S."/>
            <person name="Rokitta S."/>
            <person name="Shiraiwa Y."/>
            <person name="Soanes D.M."/>
            <person name="van der Giezen M."/>
            <person name="Wahlund T.M."/>
            <person name="Williams B."/>
            <person name="Wilson W."/>
            <person name="Wolfe G."/>
            <person name="Wurch L.L."/>
        </authorList>
    </citation>
    <scope>NUCLEOTIDE SEQUENCE</scope>
</reference>
<dbReference type="InterPro" id="IPR036915">
    <property type="entry name" value="Cyclin-like_sf"/>
</dbReference>
<keyword evidence="3" id="KW-0131">Cell cycle</keyword>
<evidence type="ECO:0000313" key="6">
    <source>
        <dbReference type="EnsemblProtists" id="EOD34317"/>
    </source>
</evidence>
<dbReference type="AlphaFoldDB" id="A0A0D3KEY2"/>
<dbReference type="GO" id="GO:0044772">
    <property type="term" value="P:mitotic cell cycle phase transition"/>
    <property type="evidence" value="ECO:0007669"/>
    <property type="project" value="InterPro"/>
</dbReference>
<dbReference type="InterPro" id="IPR013763">
    <property type="entry name" value="Cyclin-like_dom"/>
</dbReference>
<dbReference type="PaxDb" id="2903-EOD34317"/>
<evidence type="ECO:0000259" key="5">
    <source>
        <dbReference type="SMART" id="SM00385"/>
    </source>
</evidence>
<dbReference type="GO" id="GO:0051301">
    <property type="term" value="P:cell division"/>
    <property type="evidence" value="ECO:0007669"/>
    <property type="project" value="UniProtKB-KW"/>
</dbReference>
<dbReference type="InterPro" id="IPR046965">
    <property type="entry name" value="Cyclin_A/B-like"/>
</dbReference>
<keyword evidence="7" id="KW-1185">Reference proteome</keyword>
<keyword evidence="1" id="KW-0132">Cell division</keyword>
<evidence type="ECO:0000256" key="4">
    <source>
        <dbReference type="RuleBase" id="RU000383"/>
    </source>
</evidence>
<name>A0A0D3KEY2_EMIH1</name>
<protein>
    <recommendedName>
        <fullName evidence="5">Cyclin-like domain-containing protein</fullName>
    </recommendedName>
</protein>
<dbReference type="GeneID" id="17279588"/>
<feature type="domain" description="Cyclin-like" evidence="5">
    <location>
        <begin position="51"/>
        <end position="142"/>
    </location>
</feature>
<dbReference type="Pfam" id="PF00134">
    <property type="entry name" value="Cyclin_N"/>
    <property type="match status" value="1"/>
</dbReference>
<proteinExistence type="inferred from homology"/>
<dbReference type="HOGENOM" id="CLU_020695_2_4_1"/>
<sequence>DASVGDPQRCSQYARSIYAYLKEREAKYLLPADYMQSQRDINSNMRSILVDWLVAEEYKVVPETLHLCVSYIDRFLSRVPVARSKLQLVGASCLLLLIKHHHLRQISPHLPISPRQVDEFVYISDSTYTRAEILAMASTALTRPRHLPDTSTTLPRHFLGVHPAQAACGVDETAASLCSYLCELTLPEYALLAFRPS</sequence>
<dbReference type="SMART" id="SM00385">
    <property type="entry name" value="CYCLIN"/>
    <property type="match status" value="1"/>
</dbReference>
<dbReference type="OMA" id="DIVQRNC"/>
<dbReference type="STRING" id="2903.R1DH13"/>
<dbReference type="KEGG" id="ehx:EMIHUDRAFT_55395"/>
<dbReference type="PIRSF" id="PIRSF001771">
    <property type="entry name" value="Cyclin_A_B_D_E"/>
    <property type="match status" value="1"/>
</dbReference>
<dbReference type="FunFam" id="1.10.472.10:FF:000001">
    <property type="entry name" value="G2/mitotic-specific cyclin"/>
    <property type="match status" value="1"/>
</dbReference>
<dbReference type="GO" id="GO:0016538">
    <property type="term" value="F:cyclin-dependent protein serine/threonine kinase regulator activity"/>
    <property type="evidence" value="ECO:0007669"/>
    <property type="project" value="InterPro"/>
</dbReference>
<comment type="similarity">
    <text evidence="4">Belongs to the cyclin family.</text>
</comment>